<evidence type="ECO:0000313" key="4">
    <source>
        <dbReference type="Proteomes" id="UP001258017"/>
    </source>
</evidence>
<feature type="compositionally biased region" description="Basic and acidic residues" evidence="1">
    <location>
        <begin position="383"/>
        <end position="395"/>
    </location>
</feature>
<name>A0AAD9VKL9_9HYME</name>
<keyword evidence="4" id="KW-1185">Reference proteome</keyword>
<gene>
    <name evidence="3" type="ORF">KPH14_003393</name>
</gene>
<dbReference type="AlphaFoldDB" id="A0AAD9VKL9"/>
<feature type="domain" description="G-patch" evidence="2">
    <location>
        <begin position="26"/>
        <end position="72"/>
    </location>
</feature>
<reference evidence="3" key="2">
    <citation type="journal article" date="2023" name="Commun. Biol.">
        <title>Intrasexual cuticular hydrocarbon dimorphism in a wasp sheds light on hydrocarbon biosynthesis genes in Hymenoptera.</title>
        <authorList>
            <person name="Moris V.C."/>
            <person name="Podsiadlowski L."/>
            <person name="Martin S."/>
            <person name="Oeyen J.P."/>
            <person name="Donath A."/>
            <person name="Petersen M."/>
            <person name="Wilbrandt J."/>
            <person name="Misof B."/>
            <person name="Liedtke D."/>
            <person name="Thamm M."/>
            <person name="Scheiner R."/>
            <person name="Schmitt T."/>
            <person name="Niehuis O."/>
        </authorList>
    </citation>
    <scope>NUCLEOTIDE SEQUENCE</scope>
    <source>
        <strain evidence="3">GBR_01_08_01A</strain>
    </source>
</reference>
<proteinExistence type="predicted"/>
<dbReference type="PANTHER" id="PTHR23149:SF27">
    <property type="entry name" value="PIN2_TERF1-INTERACTING TELOMERASE INHIBITOR 1"/>
    <property type="match status" value="1"/>
</dbReference>
<dbReference type="PROSITE" id="PS50174">
    <property type="entry name" value="G_PATCH"/>
    <property type="match status" value="1"/>
</dbReference>
<reference evidence="3" key="1">
    <citation type="submission" date="2021-08" db="EMBL/GenBank/DDBJ databases">
        <authorList>
            <person name="Misof B."/>
            <person name="Oliver O."/>
            <person name="Podsiadlowski L."/>
            <person name="Donath A."/>
            <person name="Peters R."/>
            <person name="Mayer C."/>
            <person name="Rust J."/>
            <person name="Gunkel S."/>
            <person name="Lesny P."/>
            <person name="Martin S."/>
            <person name="Oeyen J.P."/>
            <person name="Petersen M."/>
            <person name="Panagiotis P."/>
            <person name="Wilbrandt J."/>
            <person name="Tanja T."/>
        </authorList>
    </citation>
    <scope>NUCLEOTIDE SEQUENCE</scope>
    <source>
        <strain evidence="3">GBR_01_08_01A</strain>
        <tissue evidence="3">Thorax + abdomen</tissue>
    </source>
</reference>
<dbReference type="Pfam" id="PF01585">
    <property type="entry name" value="G-patch"/>
    <property type="match status" value="1"/>
</dbReference>
<dbReference type="GO" id="GO:0010521">
    <property type="term" value="F:telomerase inhibitor activity"/>
    <property type="evidence" value="ECO:0007669"/>
    <property type="project" value="TreeGrafter"/>
</dbReference>
<evidence type="ECO:0000313" key="3">
    <source>
        <dbReference type="EMBL" id="KAK2577250.1"/>
    </source>
</evidence>
<dbReference type="EMBL" id="JAIFRP010004357">
    <property type="protein sequence ID" value="KAK2577250.1"/>
    <property type="molecule type" value="Genomic_DNA"/>
</dbReference>
<sequence length="648" mass="74661">MAMLAEPRRRQRWTLNPRGKDWSNDTTKFGQRMLEKMGWTTGKGLGVNEQGMTEHVKMKVKNDTNGIGFKNDQDKAWTEHQQAFDNFLSHLQENQDLNVTKETETKNSATSIQSLELKSKQSRARVHYQKFTRGKDVKKYSAKDLADILGGKNILKKQSNIEEQEEKDTDMPSVENIAGGSFTINRGSITDYFKKKTSHFLKDKDNNNSLSKDASNSENLHNTNDIIIDEDNMKGLNKRKRGIFTESNVQNLDKKQNFVKKIKIDTDPKSCKEGFVNMALDLDNQATESHIKNKFEVPRVQLGLTNNALDLTDETYDKKRVTFNDHVEYSTDSVRKKKSTGKLDKFEVDSKKHRKKSKQIINIDVSNKIGFVNEALDINSISDESRDNEANEYKSKKNKKQKQQKIPSLETIEEASEEGNTNNSRETENLDKNLVENANKEEHVYVEENVHIKKKKKKAKKHIPVADNTEDAIIDMQVDIDYIKKEGKTKKKKNKCTKMNDDLETTREDEEHQIIEENIIDVKSKEASKLERKQDNKDINKDQKYKLKGRKSKEVQNEDQDINIVAQESMTNTKRNTDVKCSILKDEIIVKAQIKNDIIVKKDTTDKNKNSKDSIDIEKDITDTETWSQDVELTTINSKESTIFQVPI</sequence>
<comment type="caution">
    <text evidence="3">The sequence shown here is derived from an EMBL/GenBank/DDBJ whole genome shotgun (WGS) entry which is preliminary data.</text>
</comment>
<dbReference type="InterPro" id="IPR000467">
    <property type="entry name" value="G_patch_dom"/>
</dbReference>
<protein>
    <recommendedName>
        <fullName evidence="2">G-patch domain-containing protein</fullName>
    </recommendedName>
</protein>
<feature type="compositionally biased region" description="Basic and acidic residues" evidence="1">
    <location>
        <begin position="527"/>
        <end position="545"/>
    </location>
</feature>
<dbReference type="PANTHER" id="PTHR23149">
    <property type="entry name" value="G PATCH DOMAIN CONTAINING PROTEIN"/>
    <property type="match status" value="1"/>
</dbReference>
<dbReference type="Proteomes" id="UP001258017">
    <property type="component" value="Unassembled WGS sequence"/>
</dbReference>
<dbReference type="InterPro" id="IPR050656">
    <property type="entry name" value="PINX1"/>
</dbReference>
<organism evidence="3 4">
    <name type="scientific">Odynerus spinipes</name>
    <dbReference type="NCBI Taxonomy" id="1348599"/>
    <lineage>
        <taxon>Eukaryota</taxon>
        <taxon>Metazoa</taxon>
        <taxon>Ecdysozoa</taxon>
        <taxon>Arthropoda</taxon>
        <taxon>Hexapoda</taxon>
        <taxon>Insecta</taxon>
        <taxon>Pterygota</taxon>
        <taxon>Neoptera</taxon>
        <taxon>Endopterygota</taxon>
        <taxon>Hymenoptera</taxon>
        <taxon>Apocrita</taxon>
        <taxon>Aculeata</taxon>
        <taxon>Vespoidea</taxon>
        <taxon>Vespidae</taxon>
        <taxon>Eumeninae</taxon>
        <taxon>Odynerus</taxon>
    </lineage>
</organism>
<feature type="region of interest" description="Disordered" evidence="1">
    <location>
        <begin position="527"/>
        <end position="553"/>
    </location>
</feature>
<evidence type="ECO:0000259" key="2">
    <source>
        <dbReference type="PROSITE" id="PS50174"/>
    </source>
</evidence>
<feature type="region of interest" description="Disordered" evidence="1">
    <location>
        <begin position="159"/>
        <end position="179"/>
    </location>
</feature>
<feature type="region of interest" description="Disordered" evidence="1">
    <location>
        <begin position="1"/>
        <end position="26"/>
    </location>
</feature>
<accession>A0AAD9VKL9</accession>
<feature type="region of interest" description="Disordered" evidence="1">
    <location>
        <begin position="383"/>
        <end position="429"/>
    </location>
</feature>
<dbReference type="GO" id="GO:0003676">
    <property type="term" value="F:nucleic acid binding"/>
    <property type="evidence" value="ECO:0007669"/>
    <property type="project" value="InterPro"/>
</dbReference>
<dbReference type="SMART" id="SM00443">
    <property type="entry name" value="G_patch"/>
    <property type="match status" value="1"/>
</dbReference>
<dbReference type="GO" id="GO:0005730">
    <property type="term" value="C:nucleolus"/>
    <property type="evidence" value="ECO:0007669"/>
    <property type="project" value="TreeGrafter"/>
</dbReference>
<evidence type="ECO:0000256" key="1">
    <source>
        <dbReference type="SAM" id="MobiDB-lite"/>
    </source>
</evidence>